<keyword evidence="2 4" id="KW-0863">Zinc-finger</keyword>
<gene>
    <name evidence="8" type="ORF">U9M48_011935</name>
</gene>
<feature type="compositionally biased region" description="Basic and acidic residues" evidence="6">
    <location>
        <begin position="422"/>
        <end position="431"/>
    </location>
</feature>
<keyword evidence="9" id="KW-1185">Reference proteome</keyword>
<dbReference type="CDD" id="cd16525">
    <property type="entry name" value="RING-HC_PCGF"/>
    <property type="match status" value="1"/>
</dbReference>
<feature type="coiled-coil region" evidence="5">
    <location>
        <begin position="592"/>
        <end position="626"/>
    </location>
</feature>
<feature type="compositionally biased region" description="Gly residues" evidence="6">
    <location>
        <begin position="1"/>
        <end position="10"/>
    </location>
</feature>
<dbReference type="InterPro" id="IPR044807">
    <property type="entry name" value="DRIP1-like"/>
</dbReference>
<reference evidence="8 9" key="1">
    <citation type="submission" date="2024-02" db="EMBL/GenBank/DDBJ databases">
        <title>High-quality chromosome-scale genome assembly of Pensacola bahiagrass (Paspalum notatum Flugge var. saurae).</title>
        <authorList>
            <person name="Vega J.M."/>
            <person name="Podio M."/>
            <person name="Orjuela J."/>
            <person name="Siena L.A."/>
            <person name="Pessino S.C."/>
            <person name="Combes M.C."/>
            <person name="Mariac C."/>
            <person name="Albertini E."/>
            <person name="Pupilli F."/>
            <person name="Ortiz J.P.A."/>
            <person name="Leblanc O."/>
        </authorList>
    </citation>
    <scope>NUCLEOTIDE SEQUENCE [LARGE SCALE GENOMIC DNA]</scope>
    <source>
        <strain evidence="8">R1</strain>
        <tissue evidence="8">Leaf</tissue>
    </source>
</reference>
<sequence length="754" mass="85136">MARSGSGGSGTKPQQTSPPAGRRSRSAAAHPELLSVRGGERAGVDEVAMVRRSSIAPCVCCGLCGGPLRDATTASECLHSFCRKCISEKFKDDDKKCCPTCNIDLGCDPKLRADRSLQCISSVIFPAKRRKMEECSSLHPELVLLPSLTPGADGAYLSVYKMDAYLVDEPMNIDTLSSEVDITAEGRSALPQVASQRESQKNTAKMLESIEVYTGGTQALEAEKVRPREEFENERAQRDAACKRTKFVEERFQREFEMSQSTASILQMIDGYIGHSQAFEAENAKQREESENERADKAVFLRTRILEGRMHTGPESIQSESEIGQKVEAALRELFFEYRNLDLQISAKSKELATLLNSHMLGKESIVWKRCSKNLMCEDINCCCPVCAASDKKLRDDHSLQHVRSIIFPDASLVGGPMDDETATKADESLRMEPSASPTSPRQSQVTTDSPDQIRMEHDENVRSQVFSICNENSERIMQHFEARITQSQVYKEYARLKEELENVRTEKAVAFERAKVLEERLEEQTERLQSESMRSQEIEAAQREVLREYRVLKYEMAKKSEELSNWMQNFTMIEKRSIEVEQRNSVLEGQIDHVNRLLEAERSNTRKLNEELGKAVDEKNKLTAELEAYDDGLSRIQTCIRKSLTARMSRLKDIVATVKLGHYQHLLARIDALGQVQDHLPKLLETIEVATSLSAYSLAAAMLIRLRAYHGDAVDLQRLILPLHLNRQEYARVRNVIDPLAAKIAQKYRVCKD</sequence>
<dbReference type="AlphaFoldDB" id="A0AAQ3WI32"/>
<evidence type="ECO:0000256" key="3">
    <source>
        <dbReference type="ARBA" id="ARBA00022833"/>
    </source>
</evidence>
<dbReference type="PANTHER" id="PTHR46293:SF7">
    <property type="entry name" value="E3 UBIQUITIN PROTEIN LIGASE DRIP2"/>
    <property type="match status" value="1"/>
</dbReference>
<feature type="compositionally biased region" description="Polar residues" evidence="6">
    <location>
        <begin position="436"/>
        <end position="451"/>
    </location>
</feature>
<dbReference type="PANTHER" id="PTHR46293">
    <property type="entry name" value="E3 UBIQUITIN PROTEIN LIGASE DRIP1"/>
    <property type="match status" value="1"/>
</dbReference>
<evidence type="ECO:0000256" key="6">
    <source>
        <dbReference type="SAM" id="MobiDB-lite"/>
    </source>
</evidence>
<keyword evidence="1" id="KW-0479">Metal-binding</keyword>
<organism evidence="8 9">
    <name type="scientific">Paspalum notatum var. saurae</name>
    <dbReference type="NCBI Taxonomy" id="547442"/>
    <lineage>
        <taxon>Eukaryota</taxon>
        <taxon>Viridiplantae</taxon>
        <taxon>Streptophyta</taxon>
        <taxon>Embryophyta</taxon>
        <taxon>Tracheophyta</taxon>
        <taxon>Spermatophyta</taxon>
        <taxon>Magnoliopsida</taxon>
        <taxon>Liliopsida</taxon>
        <taxon>Poales</taxon>
        <taxon>Poaceae</taxon>
        <taxon>PACMAD clade</taxon>
        <taxon>Panicoideae</taxon>
        <taxon>Andropogonodae</taxon>
        <taxon>Paspaleae</taxon>
        <taxon>Paspalinae</taxon>
        <taxon>Paspalum</taxon>
    </lineage>
</organism>
<dbReference type="EMBL" id="CP144747">
    <property type="protein sequence ID" value="WVZ62155.1"/>
    <property type="molecule type" value="Genomic_DNA"/>
</dbReference>
<dbReference type="PROSITE" id="PS00518">
    <property type="entry name" value="ZF_RING_1"/>
    <property type="match status" value="1"/>
</dbReference>
<dbReference type="GO" id="GO:0004842">
    <property type="term" value="F:ubiquitin-protein transferase activity"/>
    <property type="evidence" value="ECO:0007669"/>
    <property type="project" value="InterPro"/>
</dbReference>
<evidence type="ECO:0000256" key="1">
    <source>
        <dbReference type="ARBA" id="ARBA00022723"/>
    </source>
</evidence>
<dbReference type="InterPro" id="IPR013083">
    <property type="entry name" value="Znf_RING/FYVE/PHD"/>
</dbReference>
<dbReference type="Pfam" id="PF00097">
    <property type="entry name" value="zf-C3HC4"/>
    <property type="match status" value="1"/>
</dbReference>
<dbReference type="InterPro" id="IPR017907">
    <property type="entry name" value="Znf_RING_CS"/>
</dbReference>
<dbReference type="Proteomes" id="UP001341281">
    <property type="component" value="Chromosome 03"/>
</dbReference>
<evidence type="ECO:0000256" key="4">
    <source>
        <dbReference type="PROSITE-ProRule" id="PRU00175"/>
    </source>
</evidence>
<name>A0AAQ3WI32_PASNO</name>
<feature type="region of interest" description="Disordered" evidence="6">
    <location>
        <begin position="414"/>
        <end position="452"/>
    </location>
</feature>
<feature type="coiled-coil region" evidence="5">
    <location>
        <begin position="487"/>
        <end position="542"/>
    </location>
</feature>
<dbReference type="InterPro" id="IPR018957">
    <property type="entry name" value="Znf_C3HC4_RING-type"/>
</dbReference>
<protein>
    <recommendedName>
        <fullName evidence="7">RING-type domain-containing protein</fullName>
    </recommendedName>
</protein>
<evidence type="ECO:0000313" key="8">
    <source>
        <dbReference type="EMBL" id="WVZ62155.1"/>
    </source>
</evidence>
<evidence type="ECO:0000313" key="9">
    <source>
        <dbReference type="Proteomes" id="UP001341281"/>
    </source>
</evidence>
<feature type="compositionally biased region" description="Low complexity" evidence="6">
    <location>
        <begin position="17"/>
        <end position="31"/>
    </location>
</feature>
<keyword evidence="5" id="KW-0175">Coiled coil</keyword>
<dbReference type="InterPro" id="IPR001841">
    <property type="entry name" value="Znf_RING"/>
</dbReference>
<evidence type="ECO:0000256" key="5">
    <source>
        <dbReference type="SAM" id="Coils"/>
    </source>
</evidence>
<dbReference type="PROSITE" id="PS50089">
    <property type="entry name" value="ZF_RING_2"/>
    <property type="match status" value="1"/>
</dbReference>
<dbReference type="SMART" id="SM00184">
    <property type="entry name" value="RING"/>
    <property type="match status" value="1"/>
</dbReference>
<proteinExistence type="predicted"/>
<dbReference type="EMBL" id="CP144747">
    <property type="protein sequence ID" value="WVZ62156.1"/>
    <property type="molecule type" value="Genomic_DNA"/>
</dbReference>
<evidence type="ECO:0000256" key="2">
    <source>
        <dbReference type="ARBA" id="ARBA00022771"/>
    </source>
</evidence>
<dbReference type="GO" id="GO:0008270">
    <property type="term" value="F:zinc ion binding"/>
    <property type="evidence" value="ECO:0007669"/>
    <property type="project" value="UniProtKB-KW"/>
</dbReference>
<feature type="region of interest" description="Disordered" evidence="6">
    <location>
        <begin position="1"/>
        <end position="35"/>
    </location>
</feature>
<feature type="domain" description="RING-type" evidence="7">
    <location>
        <begin position="61"/>
        <end position="102"/>
    </location>
</feature>
<accession>A0AAQ3WI32</accession>
<evidence type="ECO:0000259" key="7">
    <source>
        <dbReference type="PROSITE" id="PS50089"/>
    </source>
</evidence>
<dbReference type="Gene3D" id="3.30.40.10">
    <property type="entry name" value="Zinc/RING finger domain, C3HC4 (zinc finger)"/>
    <property type="match status" value="1"/>
</dbReference>
<keyword evidence="3" id="KW-0862">Zinc</keyword>
<dbReference type="SUPFAM" id="SSF57850">
    <property type="entry name" value="RING/U-box"/>
    <property type="match status" value="1"/>
</dbReference>